<feature type="compositionally biased region" description="Low complexity" evidence="1">
    <location>
        <begin position="616"/>
        <end position="653"/>
    </location>
</feature>
<dbReference type="PANTHER" id="PTHR21228:SF40">
    <property type="entry name" value="LD45607P"/>
    <property type="match status" value="1"/>
</dbReference>
<evidence type="ECO:0000259" key="2">
    <source>
        <dbReference type="Pfam" id="PF26188"/>
    </source>
</evidence>
<feature type="domain" description="RNA-editing substrate-binding complex 6 protein" evidence="2">
    <location>
        <begin position="120"/>
        <end position="343"/>
    </location>
</feature>
<evidence type="ECO:0000313" key="3">
    <source>
        <dbReference type="EMBL" id="CAD9634953.1"/>
    </source>
</evidence>
<feature type="region of interest" description="Disordered" evidence="1">
    <location>
        <begin position="780"/>
        <end position="891"/>
    </location>
</feature>
<evidence type="ECO:0000256" key="1">
    <source>
        <dbReference type="SAM" id="MobiDB-lite"/>
    </source>
</evidence>
<sequence>MAQARLGPPFAPPLGGVGHGGARGLPRRRIAVNMARRASTTSQQDSTHGKSKSFHWINTQIIRATEHGDVNHLICTIGVHLPQMNLINLSTAVHRLAKLTANDPERQGAMRQNRILEDVLRAISKAFQNLGNGSGQTQSLSNVVWSLATMRLIDRALIGKVSALSAASIQLFKPFELSTLLWALAKLGTMDNLSGSTMVVFHAAASFMTKNSEQFGFRCLATTAWAFATAKHHNARLFRSIASQMLPIVHVANCQEMANTAWAFGTMNFHDDQLFGEIANKALARLGEFKPQELSNILWGFASNGFFHEAFYHSASMVAQHKDLRAQHLANMLWAFARVQPRHPTTQATILALLPRCTVQLDTFKPQEVSATLLAVAKSMGKPDEFERLSSSGKSTPTACSPSGGDRGLTLALAAGELILAAQVSDFFTAVVPWAFPRICEFSAQSLANTVSAYALVPTDGAEALLEAIGAEVLKRQDTLDATMVLHLFKGFAISSAPHSCIVLDVMRALAMTLAHRVADFSPQEAQVVARICSSFGARASQEVTREGLQASLFAIGALTVDEARVRPPGYANHAATVPAAKTKGSKQRKLRVANAPVPSRSPALDAEQWQPPPQRQQSAKQQSQQQEQQQQQQRQQEQQQQWQQEQHKQAAQNKASPLRGLAGEGYAVAGHSPLHTISESQQPSHGAHPRTPLCRMNALGQMVFVIEAQIDTQAVSPPSCTPTSSCAPSPCAAVTPGAFFAGFVGAAARRPRLPSGAPGQRDTSWRCCVKNGFIHVESANESGDESSIDDDCGSSRRSSSVPSRLEVEENIEDWPKQCPDAKPGTTQSRRYNDLQDLDFEWGGRTPPLVPRDATARTRSVSRPPPDGRRAPLPAGPGPPASTVESPWRTR</sequence>
<dbReference type="EMBL" id="HBGW01083152">
    <property type="protein sequence ID" value="CAD9634953.1"/>
    <property type="molecule type" value="Transcribed_RNA"/>
</dbReference>
<protein>
    <recommendedName>
        <fullName evidence="2">RNA-editing substrate-binding complex 6 protein domain-containing protein</fullName>
    </recommendedName>
</protein>
<dbReference type="GO" id="GO:0003723">
    <property type="term" value="F:RNA binding"/>
    <property type="evidence" value="ECO:0007669"/>
    <property type="project" value="TreeGrafter"/>
</dbReference>
<dbReference type="GO" id="GO:0000963">
    <property type="term" value="P:mitochondrial RNA processing"/>
    <property type="evidence" value="ECO:0007669"/>
    <property type="project" value="TreeGrafter"/>
</dbReference>
<feature type="region of interest" description="Disordered" evidence="1">
    <location>
        <begin position="575"/>
        <end position="657"/>
    </location>
</feature>
<feature type="compositionally biased region" description="Acidic residues" evidence="1">
    <location>
        <begin position="783"/>
        <end position="793"/>
    </location>
</feature>
<dbReference type="InterPro" id="IPR058917">
    <property type="entry name" value="RESC6_dom"/>
</dbReference>
<dbReference type="PANTHER" id="PTHR21228">
    <property type="entry name" value="FAST LEU-RICH DOMAIN-CONTAINING"/>
    <property type="match status" value="1"/>
</dbReference>
<feature type="compositionally biased region" description="Low complexity" evidence="1">
    <location>
        <begin position="796"/>
        <end position="805"/>
    </location>
</feature>
<dbReference type="GO" id="GO:0005759">
    <property type="term" value="C:mitochondrial matrix"/>
    <property type="evidence" value="ECO:0007669"/>
    <property type="project" value="TreeGrafter"/>
</dbReference>
<gene>
    <name evidence="3" type="ORF">BRAN1462_LOCUS52775</name>
</gene>
<dbReference type="AlphaFoldDB" id="A0A7S2VJN1"/>
<name>A0A7S2VJN1_9DINO</name>
<dbReference type="Pfam" id="PF26188">
    <property type="entry name" value="RESC6"/>
    <property type="match status" value="1"/>
</dbReference>
<accession>A0A7S2VJN1</accession>
<dbReference type="GO" id="GO:0035770">
    <property type="term" value="C:ribonucleoprotein granule"/>
    <property type="evidence" value="ECO:0007669"/>
    <property type="project" value="TreeGrafter"/>
</dbReference>
<dbReference type="InterPro" id="IPR050870">
    <property type="entry name" value="FAST_kinase"/>
</dbReference>
<dbReference type="GO" id="GO:0044528">
    <property type="term" value="P:regulation of mitochondrial mRNA stability"/>
    <property type="evidence" value="ECO:0007669"/>
    <property type="project" value="TreeGrafter"/>
</dbReference>
<reference evidence="3" key="1">
    <citation type="submission" date="2021-01" db="EMBL/GenBank/DDBJ databases">
        <authorList>
            <person name="Corre E."/>
            <person name="Pelletier E."/>
            <person name="Niang G."/>
            <person name="Scheremetjew M."/>
            <person name="Finn R."/>
            <person name="Kale V."/>
            <person name="Holt S."/>
            <person name="Cochrane G."/>
            <person name="Meng A."/>
            <person name="Brown T."/>
            <person name="Cohen L."/>
        </authorList>
    </citation>
    <scope>NUCLEOTIDE SEQUENCE</scope>
    <source>
        <strain evidence="3">RCC3387</strain>
    </source>
</reference>
<proteinExistence type="predicted"/>
<feature type="region of interest" description="Disordered" evidence="1">
    <location>
        <begin position="1"/>
        <end position="23"/>
    </location>
</feature>
<organism evidence="3">
    <name type="scientific">Zooxanthella nutricula</name>
    <dbReference type="NCBI Taxonomy" id="1333877"/>
    <lineage>
        <taxon>Eukaryota</taxon>
        <taxon>Sar</taxon>
        <taxon>Alveolata</taxon>
        <taxon>Dinophyceae</taxon>
        <taxon>Peridiniales</taxon>
        <taxon>Peridiniales incertae sedis</taxon>
        <taxon>Zooxanthella</taxon>
    </lineage>
</organism>